<keyword evidence="2" id="KW-1185">Reference proteome</keyword>
<proteinExistence type="predicted"/>
<organism evidence="1 2">
    <name type="scientific">Puccinia striiformis</name>
    <dbReference type="NCBI Taxonomy" id="27350"/>
    <lineage>
        <taxon>Eukaryota</taxon>
        <taxon>Fungi</taxon>
        <taxon>Dikarya</taxon>
        <taxon>Basidiomycota</taxon>
        <taxon>Pucciniomycotina</taxon>
        <taxon>Pucciniomycetes</taxon>
        <taxon>Pucciniales</taxon>
        <taxon>Pucciniaceae</taxon>
        <taxon>Puccinia</taxon>
    </lineage>
</organism>
<accession>A0A2S4WGM8</accession>
<name>A0A2S4WGM8_9BASI</name>
<gene>
    <name evidence="1" type="ORF">PSHT_03047</name>
</gene>
<reference evidence="1 2" key="1">
    <citation type="submission" date="2017-12" db="EMBL/GenBank/DDBJ databases">
        <title>Gene loss provides genomic basis for host adaptation in cereal stripe rust fungi.</title>
        <authorList>
            <person name="Xia C."/>
        </authorList>
    </citation>
    <scope>NUCLEOTIDE SEQUENCE [LARGE SCALE GENOMIC DNA]</scope>
    <source>
        <strain evidence="1 2">93TX-2</strain>
    </source>
</reference>
<reference evidence="2" key="3">
    <citation type="journal article" date="2018" name="Mol. Plant Microbe Interact.">
        <title>Genome sequence resources for the wheat stripe rust pathogen (Puccinia striiformis f. sp. tritici) and the barley stripe rust pathogen (Puccinia striiformis f. sp. hordei).</title>
        <authorList>
            <person name="Xia C."/>
            <person name="Wang M."/>
            <person name="Yin C."/>
            <person name="Cornejo O.E."/>
            <person name="Hulbert S.H."/>
            <person name="Chen X."/>
        </authorList>
    </citation>
    <scope>NUCLEOTIDE SEQUENCE [LARGE SCALE GENOMIC DNA]</scope>
    <source>
        <strain evidence="2">93TX-2</strain>
    </source>
</reference>
<dbReference type="EMBL" id="PKSM01000028">
    <property type="protein sequence ID" value="POW20867.1"/>
    <property type="molecule type" value="Genomic_DNA"/>
</dbReference>
<comment type="caution">
    <text evidence="1">The sequence shown here is derived from an EMBL/GenBank/DDBJ whole genome shotgun (WGS) entry which is preliminary data.</text>
</comment>
<protein>
    <submittedName>
        <fullName evidence="1">Uncharacterized protein</fullName>
    </submittedName>
</protein>
<feature type="non-terminal residue" evidence="1">
    <location>
        <position position="1"/>
    </location>
</feature>
<dbReference type="Proteomes" id="UP000238274">
    <property type="component" value="Unassembled WGS sequence"/>
</dbReference>
<dbReference type="VEuPathDB" id="FungiDB:PSTT_05835"/>
<reference evidence="2" key="2">
    <citation type="journal article" date="2018" name="BMC Genomics">
        <title>Genomic insights into host adaptation between the wheat stripe rust pathogen (Puccinia striiformis f. sp. tritici) and the barley stripe rust pathogen (Puccinia striiformis f. sp. hordei).</title>
        <authorList>
            <person name="Xia C."/>
            <person name="Wang M."/>
            <person name="Yin C."/>
            <person name="Cornejo O.E."/>
            <person name="Hulbert S.H."/>
            <person name="Chen X."/>
        </authorList>
    </citation>
    <scope>NUCLEOTIDE SEQUENCE [LARGE SCALE GENOMIC DNA]</scope>
    <source>
        <strain evidence="2">93TX-2</strain>
    </source>
</reference>
<sequence>TKQKNFGIRTIISAQKPTVVPAVIPDLVSFLVLRRFNSPTCTKNLIEAAVVSPTAQSITSITRLSKPLAPAFLIICTCKRLTFNGGSSFGVCEC</sequence>
<evidence type="ECO:0000313" key="1">
    <source>
        <dbReference type="EMBL" id="POW20867.1"/>
    </source>
</evidence>
<evidence type="ECO:0000313" key="2">
    <source>
        <dbReference type="Proteomes" id="UP000238274"/>
    </source>
</evidence>
<dbReference type="AlphaFoldDB" id="A0A2S4WGM8"/>
<dbReference type="VEuPathDB" id="FungiDB:PSHT_03047"/>